<dbReference type="EMBL" id="ANKQ01000002">
    <property type="protein sequence ID" value="ELP53561.1"/>
    <property type="molecule type" value="Genomic_DNA"/>
</dbReference>
<sequence>MTKLSPKVTAIIRSGEQQGYVGECVEISIVTQGNTLDEVVKGLPKNKLFILKNNNHSRSVGGRDRWLPPPSNFVVELILYIINQVFLFKNIWN</sequence>
<evidence type="ECO:0000313" key="2">
    <source>
        <dbReference type="Proteomes" id="UP000010932"/>
    </source>
</evidence>
<accession>L7E3Y7</accession>
<dbReference type="Proteomes" id="UP000010932">
    <property type="component" value="Unassembled WGS sequence"/>
</dbReference>
<dbReference type="SUPFAM" id="SSF143100">
    <property type="entry name" value="TTHA1013/TTHA0281-like"/>
    <property type="match status" value="1"/>
</dbReference>
<dbReference type="PATRIC" id="fig|1134457.3.peg.3128"/>
<organism evidence="1 2">
    <name type="scientific">Microcystis aeruginosa TAIHU98</name>
    <dbReference type="NCBI Taxonomy" id="1134457"/>
    <lineage>
        <taxon>Bacteria</taxon>
        <taxon>Bacillati</taxon>
        <taxon>Cyanobacteriota</taxon>
        <taxon>Cyanophyceae</taxon>
        <taxon>Oscillatoriophycideae</taxon>
        <taxon>Chroococcales</taxon>
        <taxon>Microcystaceae</taxon>
        <taxon>Microcystis</taxon>
    </lineage>
</organism>
<gene>
    <name evidence="1" type="ORF">O53_2367</name>
</gene>
<dbReference type="RefSeq" id="WP_002735727.1">
    <property type="nucleotide sequence ID" value="NZ_ANKQ01000002.1"/>
</dbReference>
<name>L7E3Y7_MICAE</name>
<proteinExistence type="predicted"/>
<reference evidence="1 2" key="1">
    <citation type="journal article" date="2013" name="Genome Announc.">
        <title>Whole-Genome Sequence of Microcystis aeruginosa TAIHU98, a Nontoxic Bloom-Forming Strain Isolated from Taihu Lake, China.</title>
        <authorList>
            <person name="Yang C."/>
            <person name="Zhang W."/>
            <person name="Ren M."/>
            <person name="Song L."/>
            <person name="Li T."/>
            <person name="Zhao J."/>
        </authorList>
    </citation>
    <scope>NUCLEOTIDE SEQUENCE [LARGE SCALE GENOMIC DNA]</scope>
    <source>
        <strain evidence="1 2">TAIHU98</strain>
    </source>
</reference>
<evidence type="ECO:0000313" key="1">
    <source>
        <dbReference type="EMBL" id="ELP53561.1"/>
    </source>
</evidence>
<dbReference type="AlphaFoldDB" id="L7E3Y7"/>
<dbReference type="Gene3D" id="3.30.160.250">
    <property type="match status" value="1"/>
</dbReference>
<dbReference type="InterPro" id="IPR035069">
    <property type="entry name" value="TTHA1013/TTHA0281-like"/>
</dbReference>
<protein>
    <submittedName>
        <fullName evidence="1">Uncharacterized protein</fullName>
    </submittedName>
</protein>
<comment type="caution">
    <text evidence="1">The sequence shown here is derived from an EMBL/GenBank/DDBJ whole genome shotgun (WGS) entry which is preliminary data.</text>
</comment>